<dbReference type="RefSeq" id="WP_203784735.1">
    <property type="nucleotide sequence ID" value="NZ_BOMV01000057.1"/>
</dbReference>
<sequence length="840" mass="89308">MNLFRTVTGLSAALLGAGLLVTPVSAAPPAEPSTRDFGNGPERNEIAATIPEGGTLTTLAAPDTRWTPPRRGYPRQNDLREYPVNPDDRSIKLGLVPYHGIAPRLNALQDASQRVSAEVVGQSALGRELYLVTLTAPESAAESARQDRWREQIEDDPAAAKRDRALAKGYKTPVWINANIHGDEWEGTDGSLRVIERLATATDAATAAFLRRSRVYVTVTNNPDGRIAGTRANGAGFDINRDHATSSQPESRAVRDVVIATQPFVMLDEHGYTGTTLIEPATPPHGQNYEYDLYIKHALPNTLGMEAAIQALGKPETARADIPFRDYAPGDWDDWPPIFTPMYAMYQGAIGHTVEIPLRVNRADYDNLPVEELRRRSALNTDVAEATIEAALRYSDTNRATLLADQIEQFRQGWAGAPSPQIPDGFVDGFGPEDRYSTEFPRAYVIPVGPAQRSAPAAARLVDHLVSHDVRVTQARRDFTLNGRRYPAGSYVVDMHQPKRGLANVLLEAGRDISELVPQMYDISGWSHRLLWGASVDISRSAAPRVSTRPVTVAAGTGFVPSGRGDLALTLRDAADIRAVNALADLGVPLSRTSAATVVVPAAGRASAKAVSQQFGVRFEPAPRGVPRTPFEKPVLAAAVSADELFALRDMGFEVRTVSTALLNAGADLSGVDVLLVSSGLSYLGLNATAKAAVDRLLAGGGVVTRGGTGAAFNTAAGLLPATAVLGRGDANGVVSVQNTGAVVGAGSLPHSFVYSPIWFTGSGFTVEQRYAADPLVAGHWVPNAAGVGGPEQAAGQASVVSGATARGGKAVLFGTEPLFRAHPKGLYAQFARAIYWSAP</sequence>
<keyword evidence="5" id="KW-0862">Zinc</keyword>
<dbReference type="GO" id="GO:0004181">
    <property type="term" value="F:metallocarboxypeptidase activity"/>
    <property type="evidence" value="ECO:0007669"/>
    <property type="project" value="InterPro"/>
</dbReference>
<name>A0A919K2M5_9ACTN</name>
<feature type="domain" description="Peptidase M14" evidence="10">
    <location>
        <begin position="94"/>
        <end position="391"/>
    </location>
</feature>
<feature type="active site" description="Proton donor/acceptor" evidence="7">
    <location>
        <position position="355"/>
    </location>
</feature>
<dbReference type="Proteomes" id="UP000636960">
    <property type="component" value="Unassembled WGS sequence"/>
</dbReference>
<feature type="signal peptide" evidence="9">
    <location>
        <begin position="1"/>
        <end position="26"/>
    </location>
</feature>
<comment type="cofactor">
    <cofactor evidence="1">
        <name>Zn(2+)</name>
        <dbReference type="ChEBI" id="CHEBI:29105"/>
    </cofactor>
</comment>
<evidence type="ECO:0000256" key="6">
    <source>
        <dbReference type="ARBA" id="ARBA00023049"/>
    </source>
</evidence>
<dbReference type="EMBL" id="BOMV01000057">
    <property type="protein sequence ID" value="GIE97699.1"/>
    <property type="molecule type" value="Genomic_DNA"/>
</dbReference>
<dbReference type="AlphaFoldDB" id="A0A919K2M5"/>
<comment type="caution">
    <text evidence="11">The sequence shown here is derived from an EMBL/GenBank/DDBJ whole genome shotgun (WGS) entry which is preliminary data.</text>
</comment>
<dbReference type="PANTHER" id="PTHR11705:SF143">
    <property type="entry name" value="SLL0236 PROTEIN"/>
    <property type="match status" value="1"/>
</dbReference>
<evidence type="ECO:0000256" key="2">
    <source>
        <dbReference type="ARBA" id="ARBA00005988"/>
    </source>
</evidence>
<evidence type="ECO:0000256" key="7">
    <source>
        <dbReference type="PROSITE-ProRule" id="PRU01379"/>
    </source>
</evidence>
<dbReference type="PROSITE" id="PS52035">
    <property type="entry name" value="PEPTIDASE_M14"/>
    <property type="match status" value="1"/>
</dbReference>
<feature type="chain" id="PRO_5037801064" description="Peptidase M14 domain-containing protein" evidence="9">
    <location>
        <begin position="27"/>
        <end position="840"/>
    </location>
</feature>
<evidence type="ECO:0000256" key="3">
    <source>
        <dbReference type="ARBA" id="ARBA00022670"/>
    </source>
</evidence>
<evidence type="ECO:0000256" key="1">
    <source>
        <dbReference type="ARBA" id="ARBA00001947"/>
    </source>
</evidence>
<evidence type="ECO:0000256" key="4">
    <source>
        <dbReference type="ARBA" id="ARBA00022801"/>
    </source>
</evidence>
<organism evidence="11 12">
    <name type="scientific">Paractinoplanes rishiriensis</name>
    <dbReference type="NCBI Taxonomy" id="1050105"/>
    <lineage>
        <taxon>Bacteria</taxon>
        <taxon>Bacillati</taxon>
        <taxon>Actinomycetota</taxon>
        <taxon>Actinomycetes</taxon>
        <taxon>Micromonosporales</taxon>
        <taxon>Micromonosporaceae</taxon>
        <taxon>Paractinoplanes</taxon>
    </lineage>
</organism>
<evidence type="ECO:0000313" key="11">
    <source>
        <dbReference type="EMBL" id="GIE97699.1"/>
    </source>
</evidence>
<dbReference type="SUPFAM" id="SSF53187">
    <property type="entry name" value="Zn-dependent exopeptidases"/>
    <property type="match status" value="1"/>
</dbReference>
<accession>A0A919K2M5</accession>
<keyword evidence="6" id="KW-0482">Metalloprotease</keyword>
<dbReference type="GO" id="GO:0006508">
    <property type="term" value="P:proteolysis"/>
    <property type="evidence" value="ECO:0007669"/>
    <property type="project" value="UniProtKB-KW"/>
</dbReference>
<feature type="region of interest" description="Disordered" evidence="8">
    <location>
        <begin position="63"/>
        <end position="84"/>
    </location>
</feature>
<dbReference type="Gene3D" id="3.40.630.10">
    <property type="entry name" value="Zn peptidases"/>
    <property type="match status" value="1"/>
</dbReference>
<dbReference type="InterPro" id="IPR000834">
    <property type="entry name" value="Peptidase_M14"/>
</dbReference>
<dbReference type="Pfam" id="PF00246">
    <property type="entry name" value="Peptidase_M14"/>
    <property type="match status" value="1"/>
</dbReference>
<dbReference type="GO" id="GO:0008270">
    <property type="term" value="F:zinc ion binding"/>
    <property type="evidence" value="ECO:0007669"/>
    <property type="project" value="InterPro"/>
</dbReference>
<keyword evidence="3" id="KW-0645">Protease</keyword>
<dbReference type="PANTHER" id="PTHR11705">
    <property type="entry name" value="PROTEASE FAMILY M14 CARBOXYPEPTIDASE A,B"/>
    <property type="match status" value="1"/>
</dbReference>
<comment type="similarity">
    <text evidence="2 7">Belongs to the peptidase M14 family.</text>
</comment>
<protein>
    <recommendedName>
        <fullName evidence="10">Peptidase M14 domain-containing protein</fullName>
    </recommendedName>
</protein>
<evidence type="ECO:0000256" key="8">
    <source>
        <dbReference type="SAM" id="MobiDB-lite"/>
    </source>
</evidence>
<keyword evidence="9" id="KW-0732">Signal</keyword>
<gene>
    <name evidence="11" type="ORF">Ari01nite_51640</name>
</gene>
<evidence type="ECO:0000256" key="9">
    <source>
        <dbReference type="SAM" id="SignalP"/>
    </source>
</evidence>
<evidence type="ECO:0000259" key="10">
    <source>
        <dbReference type="PROSITE" id="PS52035"/>
    </source>
</evidence>
<evidence type="ECO:0000256" key="5">
    <source>
        <dbReference type="ARBA" id="ARBA00022833"/>
    </source>
</evidence>
<keyword evidence="4" id="KW-0378">Hydrolase</keyword>
<dbReference type="GO" id="GO:0005615">
    <property type="term" value="C:extracellular space"/>
    <property type="evidence" value="ECO:0007669"/>
    <property type="project" value="TreeGrafter"/>
</dbReference>
<dbReference type="SMART" id="SM00631">
    <property type="entry name" value="Zn_pept"/>
    <property type="match status" value="1"/>
</dbReference>
<keyword evidence="12" id="KW-1185">Reference proteome</keyword>
<evidence type="ECO:0000313" key="12">
    <source>
        <dbReference type="Proteomes" id="UP000636960"/>
    </source>
</evidence>
<proteinExistence type="inferred from homology"/>
<reference evidence="11" key="1">
    <citation type="submission" date="2021-01" db="EMBL/GenBank/DDBJ databases">
        <title>Whole genome shotgun sequence of Actinoplanes rishiriensis NBRC 108556.</title>
        <authorList>
            <person name="Komaki H."/>
            <person name="Tamura T."/>
        </authorList>
    </citation>
    <scope>NUCLEOTIDE SEQUENCE</scope>
    <source>
        <strain evidence="11">NBRC 108556</strain>
    </source>
</reference>